<keyword evidence="13" id="KW-1185">Reference proteome</keyword>
<dbReference type="GO" id="GO:0000166">
    <property type="term" value="F:nucleotide binding"/>
    <property type="evidence" value="ECO:0007669"/>
    <property type="project" value="UniProtKB-KW"/>
</dbReference>
<evidence type="ECO:0000313" key="13">
    <source>
        <dbReference type="Proteomes" id="UP000646365"/>
    </source>
</evidence>
<dbReference type="InterPro" id="IPR013785">
    <property type="entry name" value="Aldolase_TIM"/>
</dbReference>
<evidence type="ECO:0000256" key="5">
    <source>
        <dbReference type="ARBA" id="ARBA00022643"/>
    </source>
</evidence>
<comment type="similarity">
    <text evidence="2">Belongs to the nitronate monooxygenase family. NMO class I subfamily.</text>
</comment>
<dbReference type="CDD" id="cd04730">
    <property type="entry name" value="NPD_like"/>
    <property type="match status" value="1"/>
</dbReference>
<dbReference type="GO" id="GO:0009636">
    <property type="term" value="P:response to toxic substance"/>
    <property type="evidence" value="ECO:0007669"/>
    <property type="project" value="UniProtKB-KW"/>
</dbReference>
<dbReference type="EMBL" id="BMJQ01000008">
    <property type="protein sequence ID" value="GGF23209.1"/>
    <property type="molecule type" value="Genomic_DNA"/>
</dbReference>
<dbReference type="Proteomes" id="UP000646365">
    <property type="component" value="Unassembled WGS sequence"/>
</dbReference>
<evidence type="ECO:0000313" key="12">
    <source>
        <dbReference type="EMBL" id="GGF23209.1"/>
    </source>
</evidence>
<comment type="caution">
    <text evidence="12">The sequence shown here is derived from an EMBL/GenBank/DDBJ whole genome shotgun (WGS) entry which is preliminary data.</text>
</comment>
<keyword evidence="3" id="KW-0216">Detoxification</keyword>
<gene>
    <name evidence="12" type="ORF">GCM10011611_31660</name>
</gene>
<evidence type="ECO:0000256" key="4">
    <source>
        <dbReference type="ARBA" id="ARBA00022630"/>
    </source>
</evidence>
<keyword evidence="4" id="KW-0285">Flavoprotein</keyword>
<dbReference type="GO" id="GO:0018580">
    <property type="term" value="F:nitronate monooxygenase activity"/>
    <property type="evidence" value="ECO:0007669"/>
    <property type="project" value="InterPro"/>
</dbReference>
<dbReference type="Gene3D" id="3.20.20.70">
    <property type="entry name" value="Aldolase class I"/>
    <property type="match status" value="1"/>
</dbReference>
<dbReference type="Pfam" id="PF03060">
    <property type="entry name" value="NMO"/>
    <property type="match status" value="1"/>
</dbReference>
<comment type="catalytic activity">
    <reaction evidence="10">
        <text>3 propionate 3-nitronate + 3 O2 + H2O = 3 3-oxopropanoate + 2 nitrate + nitrite + H2O2 + 3 H(+)</text>
        <dbReference type="Rhea" id="RHEA:57332"/>
        <dbReference type="ChEBI" id="CHEBI:15377"/>
        <dbReference type="ChEBI" id="CHEBI:15378"/>
        <dbReference type="ChEBI" id="CHEBI:15379"/>
        <dbReference type="ChEBI" id="CHEBI:16240"/>
        <dbReference type="ChEBI" id="CHEBI:16301"/>
        <dbReference type="ChEBI" id="CHEBI:17632"/>
        <dbReference type="ChEBI" id="CHEBI:33190"/>
        <dbReference type="ChEBI" id="CHEBI:136067"/>
    </reaction>
</comment>
<comment type="cofactor">
    <cofactor evidence="1">
        <name>FMN</name>
        <dbReference type="ChEBI" id="CHEBI:58210"/>
    </cofactor>
</comment>
<dbReference type="RefSeq" id="WP_189047451.1">
    <property type="nucleotide sequence ID" value="NZ_BMJQ01000008.1"/>
</dbReference>
<dbReference type="PANTHER" id="PTHR42747:SF3">
    <property type="entry name" value="NITRONATE MONOOXYGENASE-RELATED"/>
    <property type="match status" value="1"/>
</dbReference>
<protein>
    <recommendedName>
        <fullName evidence="11">Nitronate monooxygenase</fullName>
    </recommendedName>
    <alternativeName>
        <fullName evidence="9">Propionate 3-nitronate monooxygenase</fullName>
    </alternativeName>
</protein>
<accession>A0A8J3E5P3</accession>
<keyword evidence="8" id="KW-0503">Monooxygenase</keyword>
<proteinExistence type="inferred from homology"/>
<evidence type="ECO:0000256" key="3">
    <source>
        <dbReference type="ARBA" id="ARBA00022575"/>
    </source>
</evidence>
<keyword evidence="7" id="KW-0560">Oxidoreductase</keyword>
<evidence type="ECO:0000256" key="2">
    <source>
        <dbReference type="ARBA" id="ARBA00009881"/>
    </source>
</evidence>
<dbReference type="SUPFAM" id="SSF51412">
    <property type="entry name" value="Inosine monophosphate dehydrogenase (IMPDH)"/>
    <property type="match status" value="1"/>
</dbReference>
<dbReference type="AlphaFoldDB" id="A0A8J3E5P3"/>
<reference evidence="12" key="1">
    <citation type="journal article" date="2014" name="Int. J. Syst. Evol. Microbiol.">
        <title>Complete genome sequence of Corynebacterium casei LMG S-19264T (=DSM 44701T), isolated from a smear-ripened cheese.</title>
        <authorList>
            <consortium name="US DOE Joint Genome Institute (JGI-PGF)"/>
            <person name="Walter F."/>
            <person name="Albersmeier A."/>
            <person name="Kalinowski J."/>
            <person name="Ruckert C."/>
        </authorList>
    </citation>
    <scope>NUCLEOTIDE SEQUENCE</scope>
    <source>
        <strain evidence="12">CGMCC 1.15725</strain>
    </source>
</reference>
<keyword evidence="5" id="KW-0288">FMN</keyword>
<sequence>MATEFTRWLGIDHPIIQAPMAGAGSTPAMTAAVSAAGGLGSIGAAYLSLDALAAEVAEVRSRTDRPFAINLFARSESAPGAADPAPMLALIARHHEALGIEPPVLPSMPPDPLDSQLAAMLVHQPAVVSFTMGALPAADVARLKAAGIKTMGTATTVAEAKALEASGVDAIIAQGSEAGGHRGTFFAPWQAALIGTMALVPQIVDAVSVPVVAAGGIMDGRGIVAAEALGAAAVQMGTAFLTTTESGIHEAYKAALLASADTATTVTLAFSGRPARGMRNRFLTEVEAVADQILSFPLQNSTTRPMRSAAARQGDIERLSLWSGQAASLGRRMGSAELVRRLVDEAEAVRARLR</sequence>
<organism evidence="12 13">
    <name type="scientific">Aliidongia dinghuensis</name>
    <dbReference type="NCBI Taxonomy" id="1867774"/>
    <lineage>
        <taxon>Bacteria</taxon>
        <taxon>Pseudomonadati</taxon>
        <taxon>Pseudomonadota</taxon>
        <taxon>Alphaproteobacteria</taxon>
        <taxon>Rhodospirillales</taxon>
        <taxon>Dongiaceae</taxon>
        <taxon>Aliidongia</taxon>
    </lineage>
</organism>
<evidence type="ECO:0000256" key="9">
    <source>
        <dbReference type="ARBA" id="ARBA00031155"/>
    </source>
</evidence>
<evidence type="ECO:0000256" key="8">
    <source>
        <dbReference type="ARBA" id="ARBA00023033"/>
    </source>
</evidence>
<reference evidence="12" key="2">
    <citation type="submission" date="2020-09" db="EMBL/GenBank/DDBJ databases">
        <authorList>
            <person name="Sun Q."/>
            <person name="Zhou Y."/>
        </authorList>
    </citation>
    <scope>NUCLEOTIDE SEQUENCE</scope>
    <source>
        <strain evidence="12">CGMCC 1.15725</strain>
    </source>
</reference>
<dbReference type="PANTHER" id="PTHR42747">
    <property type="entry name" value="NITRONATE MONOOXYGENASE-RELATED"/>
    <property type="match status" value="1"/>
</dbReference>
<evidence type="ECO:0000256" key="6">
    <source>
        <dbReference type="ARBA" id="ARBA00022741"/>
    </source>
</evidence>
<dbReference type="FunFam" id="3.20.20.70:FF:000154">
    <property type="entry name" value="Probable nitronate monooxygenase"/>
    <property type="match status" value="1"/>
</dbReference>
<evidence type="ECO:0000256" key="10">
    <source>
        <dbReference type="ARBA" id="ARBA00049401"/>
    </source>
</evidence>
<evidence type="ECO:0000256" key="11">
    <source>
        <dbReference type="ARBA" id="ARBA00067136"/>
    </source>
</evidence>
<keyword evidence="6" id="KW-0547">Nucleotide-binding</keyword>
<dbReference type="InterPro" id="IPR004136">
    <property type="entry name" value="NMO"/>
</dbReference>
<name>A0A8J3E5P3_9PROT</name>
<evidence type="ECO:0000256" key="7">
    <source>
        <dbReference type="ARBA" id="ARBA00023002"/>
    </source>
</evidence>
<evidence type="ECO:0000256" key="1">
    <source>
        <dbReference type="ARBA" id="ARBA00001917"/>
    </source>
</evidence>